<feature type="chain" id="PRO_5002871200" description="CHAT domain-containing protein" evidence="2">
    <location>
        <begin position="27"/>
        <end position="1259"/>
    </location>
</feature>
<feature type="signal peptide" evidence="2">
    <location>
        <begin position="1"/>
        <end position="26"/>
    </location>
</feature>
<evidence type="ECO:0000313" key="5">
    <source>
        <dbReference type="Proteomes" id="UP000002257"/>
    </source>
</evidence>
<dbReference type="InterPro" id="IPR024983">
    <property type="entry name" value="CHAT_dom"/>
</dbReference>
<accession>B8ESW0</accession>
<dbReference type="HOGENOM" id="CLU_264985_0_0_5"/>
<evidence type="ECO:0000256" key="1">
    <source>
        <dbReference type="SAM" id="MobiDB-lite"/>
    </source>
</evidence>
<keyword evidence="2" id="KW-0732">Signal</keyword>
<dbReference type="OrthoDB" id="9787760at2"/>
<dbReference type="STRING" id="395965.Msil_1492"/>
<dbReference type="eggNOG" id="COG4995">
    <property type="taxonomic scope" value="Bacteria"/>
</dbReference>
<dbReference type="RefSeq" id="WP_012590515.1">
    <property type="nucleotide sequence ID" value="NC_011666.1"/>
</dbReference>
<protein>
    <recommendedName>
        <fullName evidence="3">CHAT domain-containing protein</fullName>
    </recommendedName>
</protein>
<organism evidence="4 5">
    <name type="scientific">Methylocella silvestris (strain DSM 15510 / CIP 108128 / LMG 27833 / NCIMB 13906 / BL2)</name>
    <dbReference type="NCBI Taxonomy" id="395965"/>
    <lineage>
        <taxon>Bacteria</taxon>
        <taxon>Pseudomonadati</taxon>
        <taxon>Pseudomonadota</taxon>
        <taxon>Alphaproteobacteria</taxon>
        <taxon>Hyphomicrobiales</taxon>
        <taxon>Beijerinckiaceae</taxon>
        <taxon>Methylocella</taxon>
    </lineage>
</organism>
<evidence type="ECO:0000259" key="3">
    <source>
        <dbReference type="Pfam" id="PF12770"/>
    </source>
</evidence>
<keyword evidence="5" id="KW-1185">Reference proteome</keyword>
<evidence type="ECO:0000256" key="2">
    <source>
        <dbReference type="SAM" id="SignalP"/>
    </source>
</evidence>
<dbReference type="Proteomes" id="UP000002257">
    <property type="component" value="Chromosome"/>
</dbReference>
<name>B8ESW0_METSB</name>
<proteinExistence type="predicted"/>
<sequence length="1259" mass="138612">MGFLLFSRLFAALAIAATICIHPAYSGPTVSMGEEFEAAVQRSDGSQAHSIAERALLGASENTENVRWMLNLAYASLIQDENEIAQQEYKRACLAATVTKIKPLIGECQTMVALTDLILEKPVSLQTVERIKVAPQSRAALFRNATLALIKGSDYTHALVLLREAAATATREKTLGDPLSARLISELMVRSAEAVISDIDNRKDLNPDVFRNDLFTGLDLAKQYNALSSADHLELLERTRLNLRDGDPRQLRISADILRIAEDDYLVGATNALAAIESISSAGYTDDARLSAWKWQLFIEKKFGRDSPEALEALAHLAGMLTHSSRGNHDDRSAVLLFQFIERRTSERGTFSSSEAGRRLLDYMKNHPLPLSAVEDPPDLPLGGKPFVNESKQPPQTAPGLIKTPSDDPPRPPAPEAPIATQTETAKPPVAEGAGAAAPLSDAVAGAPAALAASNVDSALRLLNDGNSATDFQQAIDLQSRLRKLELENSLNVRPRIREERERLLDGAVALMEKRQLTENWRYRSLITSKADLVRRANGYSEAIKLIDRTLGKMFANIRSKEPSDFDLLKPYIDIVGFEYIDHDFHTSDPMVVQTIVDKSNLIINFSKQKYKRKVELVDDDTGVEGLVSLLIDYATMLENIKEAQQAGSCYKEARRLVGDSTSSFSYETIFDSIAAGLARTSKAPKSSQNKPTTLDKEWRESLKNDAITYRTKIARAEDFDKERLSSDAAANFEAREGGAGYRLEFARAALKYGIQRYEALSRRVILSPSQILVEQQQFLNSSVDEVIGAVLGQKRELTSLEKEELFGAIQWMDSSAAGRALGRAATRAILKPELAPEARLYDKEYVNWSRLQQKLNESEYSGHGVDSEEVEALNKTLQQARRARDNLLSDSAFVKATQLGQIKLKDVQEKLHESEALIRFVEFKLTIYAFIVTRGRVDFVDLGYTDGLAADVDTFVGRVAAKENANEQSRLLYSRLFLKIDRFLSDKKELIIVADNSVAKIPFAALRGGRSASEEYWLGERYAIRMVPSLSAYYVLRNPNGRRNSDVGFVGFGDPLVTGVNCVTSAWSGGGAANPICREPRTLDILQSLGRIISGPARIYSGEEYSVENVVRHLPDSVYALAFATHAVGRNFAGYPALVVRVAPGMSLEEQQIDASAIEASDVGADLVILVGCNTDSADESQEALSGLARAFFEAGARGVVVSRWQINPYSVAELFNSLSSVETHLTTENFPEALRQAMAANIAKSPADWAMFTYVGR</sequence>
<evidence type="ECO:0000313" key="4">
    <source>
        <dbReference type="EMBL" id="ACK50445.1"/>
    </source>
</evidence>
<reference evidence="4 5" key="1">
    <citation type="journal article" date="2010" name="J. Bacteriol.">
        <title>Complete genome sequence of the aerobic facultative methanotroph Methylocella silvestris BL2.</title>
        <authorList>
            <person name="Chen Y."/>
            <person name="Crombie A."/>
            <person name="Rahman M.T."/>
            <person name="Dedysh S.N."/>
            <person name="Liesack W."/>
            <person name="Stott M.B."/>
            <person name="Alam M."/>
            <person name="Theisen A.R."/>
            <person name="Murrell J.C."/>
            <person name="Dunfield P.F."/>
        </authorList>
    </citation>
    <scope>NUCLEOTIDE SEQUENCE [LARGE SCALE GENOMIC DNA]</scope>
    <source>
        <strain evidence="5">DSM 15510 / CIP 108128 / LMG 27833 / NCIMB 13906 / BL2</strain>
    </source>
</reference>
<dbReference type="KEGG" id="msl:Msil_1492"/>
<gene>
    <name evidence="4" type="ordered locus">Msil_1492</name>
</gene>
<dbReference type="EMBL" id="CP001280">
    <property type="protein sequence ID" value="ACK50445.1"/>
    <property type="molecule type" value="Genomic_DNA"/>
</dbReference>
<dbReference type="AlphaFoldDB" id="B8ESW0"/>
<feature type="region of interest" description="Disordered" evidence="1">
    <location>
        <begin position="372"/>
        <end position="419"/>
    </location>
</feature>
<feature type="domain" description="CHAT" evidence="3">
    <location>
        <begin position="970"/>
        <end position="1258"/>
    </location>
</feature>
<dbReference type="Pfam" id="PF12770">
    <property type="entry name" value="CHAT"/>
    <property type="match status" value="1"/>
</dbReference>